<gene>
    <name evidence="3" type="primary">lacA_2</name>
    <name evidence="3" type="ORF">ERS132531_01171</name>
</gene>
<accession>A0A0Z8W8L9</accession>
<dbReference type="EC" id="2.3.1.18" evidence="3"/>
<organism evidence="3 4">
    <name type="scientific">Streptococcus suis</name>
    <dbReference type="NCBI Taxonomy" id="1307"/>
    <lineage>
        <taxon>Bacteria</taxon>
        <taxon>Bacillati</taxon>
        <taxon>Bacillota</taxon>
        <taxon>Bacilli</taxon>
        <taxon>Lactobacillales</taxon>
        <taxon>Streptococcaceae</taxon>
        <taxon>Streptococcus</taxon>
    </lineage>
</organism>
<reference evidence="3 4" key="1">
    <citation type="submission" date="2016-02" db="EMBL/GenBank/DDBJ databases">
        <authorList>
            <consortium name="Pathogen Informatics"/>
        </authorList>
    </citation>
    <scope>NUCLEOTIDE SEQUENCE [LARGE SCALE GENOMIC DNA]</scope>
    <source>
        <strain evidence="3 4">SS993</strain>
    </source>
</reference>
<dbReference type="SUPFAM" id="SSF51161">
    <property type="entry name" value="Trimeric LpxA-like enzymes"/>
    <property type="match status" value="1"/>
</dbReference>
<dbReference type="PROSITE" id="PS00101">
    <property type="entry name" value="HEXAPEP_TRANSFERASES"/>
    <property type="match status" value="1"/>
</dbReference>
<evidence type="ECO:0000313" key="4">
    <source>
        <dbReference type="Proteomes" id="UP000074903"/>
    </source>
</evidence>
<evidence type="ECO:0000256" key="2">
    <source>
        <dbReference type="ARBA" id="ARBA00022737"/>
    </source>
</evidence>
<protein>
    <submittedName>
        <fullName evidence="3">Acetyltransferase</fullName>
        <ecNumber evidence="3">2.3.1.-</ecNumber>
        <ecNumber evidence="3">2.3.1.18</ecNumber>
    </submittedName>
</protein>
<dbReference type="Gene3D" id="2.160.10.10">
    <property type="entry name" value="Hexapeptide repeat proteins"/>
    <property type="match status" value="1"/>
</dbReference>
<dbReference type="AlphaFoldDB" id="A0A0Z8W8L9"/>
<proteinExistence type="predicted"/>
<dbReference type="InterPro" id="IPR011004">
    <property type="entry name" value="Trimer_LpxA-like_sf"/>
</dbReference>
<dbReference type="Proteomes" id="UP000074903">
    <property type="component" value="Unassembled WGS sequence"/>
</dbReference>
<sequence length="184" mass="20743">MNLRKWYRIFYRVFYRKLNPLKYAQKIGVNFTEGVTGVNLYGNIEWSTEPWIITLGKNVHITDGVKFITHDGGTLVFRDRVPDLEITKPITVGDNVYIGNNVIILPGVSIGSNVVIGAGAIVSRSIPDNSLAVGVPARVIKTADEYFEKLKKESLHLGHFKGQEKDRKLMEYFGYKGDSNGLYF</sequence>
<evidence type="ECO:0000256" key="1">
    <source>
        <dbReference type="ARBA" id="ARBA00022679"/>
    </source>
</evidence>
<dbReference type="InterPro" id="IPR051159">
    <property type="entry name" value="Hexapeptide_acetyltransf"/>
</dbReference>
<dbReference type="InterPro" id="IPR001451">
    <property type="entry name" value="Hexapep"/>
</dbReference>
<keyword evidence="1 3" id="KW-0808">Transferase</keyword>
<keyword evidence="3" id="KW-0012">Acyltransferase</keyword>
<dbReference type="EMBL" id="FILX01000018">
    <property type="protein sequence ID" value="CYX69798.1"/>
    <property type="molecule type" value="Genomic_DNA"/>
</dbReference>
<dbReference type="PANTHER" id="PTHR23416">
    <property type="entry name" value="SIALIC ACID SYNTHASE-RELATED"/>
    <property type="match status" value="1"/>
</dbReference>
<name>A0A0Z8W8L9_STRSU</name>
<keyword evidence="2" id="KW-0677">Repeat</keyword>
<dbReference type="InterPro" id="IPR018357">
    <property type="entry name" value="Hexapep_transf_CS"/>
</dbReference>
<dbReference type="GO" id="GO:0008870">
    <property type="term" value="F:galactoside O-acetyltransferase activity"/>
    <property type="evidence" value="ECO:0007669"/>
    <property type="project" value="UniProtKB-EC"/>
</dbReference>
<dbReference type="PANTHER" id="PTHR23416:SF78">
    <property type="entry name" value="LIPOPOLYSACCHARIDE BIOSYNTHESIS O-ACETYL TRANSFERASE WBBJ-RELATED"/>
    <property type="match status" value="1"/>
</dbReference>
<dbReference type="EC" id="2.3.1.-" evidence="3"/>
<dbReference type="Pfam" id="PF00132">
    <property type="entry name" value="Hexapep"/>
    <property type="match status" value="1"/>
</dbReference>
<evidence type="ECO:0000313" key="3">
    <source>
        <dbReference type="EMBL" id="CYX69798.1"/>
    </source>
</evidence>
<dbReference type="RefSeq" id="WP_044765095.1">
    <property type="nucleotide sequence ID" value="NZ_CEHB01000056.1"/>
</dbReference>